<dbReference type="EMBL" id="MPRJ01000012">
    <property type="protein sequence ID" value="OOZ37335.1"/>
    <property type="molecule type" value="Genomic_DNA"/>
</dbReference>
<protein>
    <submittedName>
        <fullName evidence="1">Uncharacterized protein</fullName>
    </submittedName>
</protein>
<gene>
    <name evidence="1" type="ORF">BOW51_02905</name>
</gene>
<evidence type="ECO:0000313" key="2">
    <source>
        <dbReference type="Proteomes" id="UP000190896"/>
    </source>
</evidence>
<dbReference type="AlphaFoldDB" id="A0A1T2KWX0"/>
<organism evidence="1 2">
    <name type="scientific">Solemya velesiana gill symbiont</name>
    <dbReference type="NCBI Taxonomy" id="1918948"/>
    <lineage>
        <taxon>Bacteria</taxon>
        <taxon>Pseudomonadati</taxon>
        <taxon>Pseudomonadota</taxon>
        <taxon>Gammaproteobacteria</taxon>
        <taxon>sulfur-oxidizing symbionts</taxon>
    </lineage>
</organism>
<evidence type="ECO:0000313" key="1">
    <source>
        <dbReference type="EMBL" id="OOZ37335.1"/>
    </source>
</evidence>
<reference evidence="1 2" key="1">
    <citation type="submission" date="2016-11" db="EMBL/GenBank/DDBJ databases">
        <title>Mixed transmission modes and dynamic genome evolution in an obligate animal-bacterial symbiosis.</title>
        <authorList>
            <person name="Russell S.L."/>
            <person name="Corbett-Detig R.B."/>
            <person name="Cavanaugh C.M."/>
        </authorList>
    </citation>
    <scope>NUCLEOTIDE SEQUENCE [LARGE SCALE GENOMIC DNA]</scope>
    <source>
        <strain evidence="1">Se-Cadez</strain>
    </source>
</reference>
<keyword evidence="2" id="KW-1185">Reference proteome</keyword>
<dbReference type="Proteomes" id="UP000190896">
    <property type="component" value="Unassembled WGS sequence"/>
</dbReference>
<comment type="caution">
    <text evidence="1">The sequence shown here is derived from an EMBL/GenBank/DDBJ whole genome shotgun (WGS) entry which is preliminary data.</text>
</comment>
<accession>A0A1T2KWX0</accession>
<proteinExistence type="predicted"/>
<name>A0A1T2KWX0_9GAMM</name>
<sequence length="109" mass="12573">MKKKLKIPFTTQPELKSVDIMVIRDAKGVEEHHGLIVIRPDAGAEWFIKHVKGQRLRNKLVAARQFVERTSHKEVFSAEDDRRRGALEVSKINEPQVAAEGMEQFFIQH</sequence>